<organism evidence="1">
    <name type="scientific">Arundo donax</name>
    <name type="common">Giant reed</name>
    <name type="synonym">Donax arundinaceus</name>
    <dbReference type="NCBI Taxonomy" id="35708"/>
    <lineage>
        <taxon>Eukaryota</taxon>
        <taxon>Viridiplantae</taxon>
        <taxon>Streptophyta</taxon>
        <taxon>Embryophyta</taxon>
        <taxon>Tracheophyta</taxon>
        <taxon>Spermatophyta</taxon>
        <taxon>Magnoliopsida</taxon>
        <taxon>Liliopsida</taxon>
        <taxon>Poales</taxon>
        <taxon>Poaceae</taxon>
        <taxon>PACMAD clade</taxon>
        <taxon>Arundinoideae</taxon>
        <taxon>Arundineae</taxon>
        <taxon>Arundo</taxon>
    </lineage>
</organism>
<reference evidence="1" key="2">
    <citation type="journal article" date="2015" name="Data Brief">
        <title>Shoot transcriptome of the giant reed, Arundo donax.</title>
        <authorList>
            <person name="Barrero R.A."/>
            <person name="Guerrero F.D."/>
            <person name="Moolhuijzen P."/>
            <person name="Goolsby J.A."/>
            <person name="Tidwell J."/>
            <person name="Bellgard S.E."/>
            <person name="Bellgard M.I."/>
        </authorList>
    </citation>
    <scope>NUCLEOTIDE SEQUENCE</scope>
    <source>
        <tissue evidence="1">Shoot tissue taken approximately 20 cm above the soil surface</tissue>
    </source>
</reference>
<accession>A0A0A8Y2F9</accession>
<name>A0A0A8Y2F9_ARUDO</name>
<dbReference type="AlphaFoldDB" id="A0A0A8Y2F9"/>
<dbReference type="EMBL" id="GBRH01278512">
    <property type="protein sequence ID" value="JAD19383.1"/>
    <property type="molecule type" value="Transcribed_RNA"/>
</dbReference>
<proteinExistence type="predicted"/>
<reference evidence="1" key="1">
    <citation type="submission" date="2014-09" db="EMBL/GenBank/DDBJ databases">
        <authorList>
            <person name="Magalhaes I.L.F."/>
            <person name="Oliveira U."/>
            <person name="Santos F.R."/>
            <person name="Vidigal T.H.D.A."/>
            <person name="Brescovit A.D."/>
            <person name="Santos A.J."/>
        </authorList>
    </citation>
    <scope>NUCLEOTIDE SEQUENCE</scope>
    <source>
        <tissue evidence="1">Shoot tissue taken approximately 20 cm above the soil surface</tissue>
    </source>
</reference>
<protein>
    <submittedName>
        <fullName evidence="1">Uncharacterized protein</fullName>
    </submittedName>
</protein>
<evidence type="ECO:0000313" key="1">
    <source>
        <dbReference type="EMBL" id="JAD19383.1"/>
    </source>
</evidence>
<sequence length="41" mass="4473">MMGQVVHMLEGVMDAQVPPVPRSLQNYVGMGDSYSADLDSF</sequence>